<dbReference type="RefSeq" id="WP_250195453.1">
    <property type="nucleotide sequence ID" value="NZ_CP097635.1"/>
</dbReference>
<feature type="domain" description="GGDEF" evidence="4">
    <location>
        <begin position="370"/>
        <end position="504"/>
    </location>
</feature>
<feature type="transmembrane region" description="Helical" evidence="2">
    <location>
        <begin position="95"/>
        <end position="115"/>
    </location>
</feature>
<accession>A0ABY4S646</accession>
<dbReference type="InterPro" id="IPR001633">
    <property type="entry name" value="EAL_dom"/>
</dbReference>
<keyword evidence="6" id="KW-1185">Reference proteome</keyword>
<gene>
    <name evidence="5" type="ORF">MW290_00755</name>
</gene>
<feature type="transmembrane region" description="Helical" evidence="2">
    <location>
        <begin position="32"/>
        <end position="51"/>
    </location>
</feature>
<organism evidence="5 6">
    <name type="scientific">Aquincola tertiaricarbonis</name>
    <dbReference type="NCBI Taxonomy" id="391953"/>
    <lineage>
        <taxon>Bacteria</taxon>
        <taxon>Pseudomonadati</taxon>
        <taxon>Pseudomonadota</taxon>
        <taxon>Betaproteobacteria</taxon>
        <taxon>Burkholderiales</taxon>
        <taxon>Sphaerotilaceae</taxon>
        <taxon>Aquincola</taxon>
    </lineage>
</organism>
<evidence type="ECO:0000256" key="1">
    <source>
        <dbReference type="SAM" id="MobiDB-lite"/>
    </source>
</evidence>
<dbReference type="Proteomes" id="UP001056201">
    <property type="component" value="Chromosome 1"/>
</dbReference>
<dbReference type="SMART" id="SM00267">
    <property type="entry name" value="GGDEF"/>
    <property type="match status" value="1"/>
</dbReference>
<dbReference type="Gene3D" id="3.20.20.450">
    <property type="entry name" value="EAL domain"/>
    <property type="match status" value="1"/>
</dbReference>
<dbReference type="InterPro" id="IPR043128">
    <property type="entry name" value="Rev_trsase/Diguanyl_cyclase"/>
</dbReference>
<keyword evidence="2" id="KW-0812">Transmembrane</keyword>
<feature type="transmembrane region" description="Helical" evidence="2">
    <location>
        <begin position="57"/>
        <end position="74"/>
    </location>
</feature>
<dbReference type="EMBL" id="CP097635">
    <property type="protein sequence ID" value="URI07188.1"/>
    <property type="molecule type" value="Genomic_DNA"/>
</dbReference>
<evidence type="ECO:0000313" key="5">
    <source>
        <dbReference type="EMBL" id="URI07188.1"/>
    </source>
</evidence>
<feature type="domain" description="EAL" evidence="3">
    <location>
        <begin position="513"/>
        <end position="764"/>
    </location>
</feature>
<sequence length="783" mass="84356">MGTFFRHPTPCGDSADHPPELLQAQFGALSRLVPLMYFILLANASVLAYTFRLKAPVSLTLYPALCFGAIFVWRTVSWWQRRERSITPDQARRQLAVSSVLASVLGALLAGWGFALFPHGDAYDQGHVAFFLSLTMISSMFCLVHAWPAPLLIGAFAGLPIVVFLSLAGVPVFAAMASDMALVTLATLLVLRIQGRDFNRMIAARAEVGRRGQEQQRLLGMIEDLPIAVMTADPVSLRINYANRAALSLVRRIEHLLPIRADQLVGTSIDVFHHQPEQQRRLLTDPARLPHTARSHVGGEILELQAAAVTDCGGEHQGVMVTLALVTAQVEAERRILHLAHHDSLTGLHNRYTFHEQVEQRLAGEGGGDGEMAVLVIDLDGFKMVNDTLGHRAGDSLLGEVAARLQTHCAGRATAVARLGGDEFAVLLPGGDPATAELLAHGLLGTLCAPYLLEGERHTRIGASVGIALSPQHGRDSETLLARADIALYAAKAAGRATVRTFTSEMLTRIQERVDLEARLRAAMEGQRGLFVFFQPITDLASGRITAREALVRWFDPPRGWIPSSEFVPVAEEAGLIDRLGQFVLGRACLEAAGWTDGARVAVNVSAAQLGRGTLLPAVSRALKAAALPADRLEVEITETALLLNGAQALAELRLLREMGVRVALDDFGTGYSSLAHLRSFPFDKIKIDGSFVRDALQRPECAAVVRAVAELGRRLGVTTVAEGVETPAHLECARAEGCTEVQGYLLGRPLPSPKDQAAVDALSSPVGTPPDRPVRPAATEEV</sequence>
<proteinExistence type="predicted"/>
<dbReference type="CDD" id="cd01949">
    <property type="entry name" value="GGDEF"/>
    <property type="match status" value="1"/>
</dbReference>
<dbReference type="CDD" id="cd01948">
    <property type="entry name" value="EAL"/>
    <property type="match status" value="1"/>
</dbReference>
<dbReference type="NCBIfam" id="TIGR00254">
    <property type="entry name" value="GGDEF"/>
    <property type="match status" value="1"/>
</dbReference>
<dbReference type="Pfam" id="PF00990">
    <property type="entry name" value="GGDEF"/>
    <property type="match status" value="1"/>
</dbReference>
<dbReference type="InterPro" id="IPR035919">
    <property type="entry name" value="EAL_sf"/>
</dbReference>
<dbReference type="Pfam" id="PF00563">
    <property type="entry name" value="EAL"/>
    <property type="match status" value="1"/>
</dbReference>
<dbReference type="SUPFAM" id="SSF55073">
    <property type="entry name" value="Nucleotide cyclase"/>
    <property type="match status" value="1"/>
</dbReference>
<dbReference type="PROSITE" id="PS50883">
    <property type="entry name" value="EAL"/>
    <property type="match status" value="1"/>
</dbReference>
<dbReference type="InterPro" id="IPR000160">
    <property type="entry name" value="GGDEF_dom"/>
</dbReference>
<feature type="transmembrane region" description="Helical" evidence="2">
    <location>
        <begin position="151"/>
        <end position="167"/>
    </location>
</feature>
<keyword evidence="2" id="KW-1133">Transmembrane helix</keyword>
<feature type="region of interest" description="Disordered" evidence="1">
    <location>
        <begin position="753"/>
        <end position="783"/>
    </location>
</feature>
<dbReference type="PANTHER" id="PTHR44757:SF2">
    <property type="entry name" value="BIOFILM ARCHITECTURE MAINTENANCE PROTEIN MBAA"/>
    <property type="match status" value="1"/>
</dbReference>
<dbReference type="InterPro" id="IPR029787">
    <property type="entry name" value="Nucleotide_cyclase"/>
</dbReference>
<feature type="transmembrane region" description="Helical" evidence="2">
    <location>
        <begin position="127"/>
        <end position="144"/>
    </location>
</feature>
<evidence type="ECO:0000259" key="3">
    <source>
        <dbReference type="PROSITE" id="PS50883"/>
    </source>
</evidence>
<evidence type="ECO:0000256" key="2">
    <source>
        <dbReference type="SAM" id="Phobius"/>
    </source>
</evidence>
<reference evidence="5" key="1">
    <citation type="submission" date="2022-05" db="EMBL/GenBank/DDBJ databases">
        <title>An RpoN-dependent PEP-CTERM gene is involved in floc formation of an Aquincola tertiaricarbonis strain.</title>
        <authorList>
            <person name="Qiu D."/>
            <person name="Xia M."/>
        </authorList>
    </citation>
    <scope>NUCLEOTIDE SEQUENCE</scope>
    <source>
        <strain evidence="5">RN12</strain>
    </source>
</reference>
<keyword evidence="2" id="KW-0472">Membrane</keyword>
<dbReference type="SUPFAM" id="SSF141868">
    <property type="entry name" value="EAL domain-like"/>
    <property type="match status" value="1"/>
</dbReference>
<dbReference type="PANTHER" id="PTHR44757">
    <property type="entry name" value="DIGUANYLATE CYCLASE DGCP"/>
    <property type="match status" value="1"/>
</dbReference>
<protein>
    <submittedName>
        <fullName evidence="5">EAL domain-containing protein</fullName>
    </submittedName>
</protein>
<name>A0ABY4S646_AQUTE</name>
<dbReference type="Gene3D" id="3.30.450.20">
    <property type="entry name" value="PAS domain"/>
    <property type="match status" value="1"/>
</dbReference>
<evidence type="ECO:0000259" key="4">
    <source>
        <dbReference type="PROSITE" id="PS50887"/>
    </source>
</evidence>
<dbReference type="PROSITE" id="PS50887">
    <property type="entry name" value="GGDEF"/>
    <property type="match status" value="1"/>
</dbReference>
<dbReference type="InterPro" id="IPR052155">
    <property type="entry name" value="Biofilm_reg_signaling"/>
</dbReference>
<dbReference type="SMART" id="SM00052">
    <property type="entry name" value="EAL"/>
    <property type="match status" value="1"/>
</dbReference>
<dbReference type="Gene3D" id="3.30.70.270">
    <property type="match status" value="1"/>
</dbReference>
<evidence type="ECO:0000313" key="6">
    <source>
        <dbReference type="Proteomes" id="UP001056201"/>
    </source>
</evidence>